<name>F3L647_9GAMM</name>
<feature type="signal peptide" evidence="1">
    <location>
        <begin position="1"/>
        <end position="33"/>
    </location>
</feature>
<feature type="chain" id="PRO_5003297268" description="PBP domain-containing protein" evidence="1">
    <location>
        <begin position="34"/>
        <end position="151"/>
    </location>
</feature>
<proteinExistence type="predicted"/>
<comment type="caution">
    <text evidence="2">The sequence shown here is derived from an EMBL/GenBank/DDBJ whole genome shotgun (WGS) entry which is preliminary data.</text>
</comment>
<dbReference type="STRING" id="2518989.IMCC3088_712"/>
<keyword evidence="1" id="KW-0732">Signal</keyword>
<dbReference type="SUPFAM" id="SSF53850">
    <property type="entry name" value="Periplasmic binding protein-like II"/>
    <property type="match status" value="1"/>
</dbReference>
<gene>
    <name evidence="2" type="ORF">IMCC3088_712</name>
</gene>
<reference evidence="2 3" key="1">
    <citation type="journal article" date="2011" name="J. Bacteriol.">
        <title>Genome sequence of strain IMCC3088, a proteorhodopsin-containing marine bacterium belonging to the OM60/NOR5 clade.</title>
        <authorList>
            <person name="Jang Y."/>
            <person name="Oh H.M."/>
            <person name="Kang I."/>
            <person name="Lee K."/>
            <person name="Yang S.J."/>
            <person name="Cho J.C."/>
        </authorList>
    </citation>
    <scope>NUCLEOTIDE SEQUENCE [LARGE SCALE GENOMIC DNA]</scope>
    <source>
        <strain evidence="2 3">IMCC3088</strain>
    </source>
</reference>
<keyword evidence="3" id="KW-1185">Reference proteome</keyword>
<organism evidence="2 3">
    <name type="scientific">Aequoribacter fuscus</name>
    <dbReference type="NCBI Taxonomy" id="2518989"/>
    <lineage>
        <taxon>Bacteria</taxon>
        <taxon>Pseudomonadati</taxon>
        <taxon>Pseudomonadota</taxon>
        <taxon>Gammaproteobacteria</taxon>
        <taxon>Cellvibrionales</taxon>
        <taxon>Halieaceae</taxon>
        <taxon>Aequoribacter</taxon>
    </lineage>
</organism>
<evidence type="ECO:0008006" key="4">
    <source>
        <dbReference type="Google" id="ProtNLM"/>
    </source>
</evidence>
<sequence length="151" mass="16283">MLCLRTTKRLTSHLACLVGLCLLWLFVPDSVAAADLYVVAAKNANGGSKSINVSEIITGKQRKWSDGAPIVVILPSKEAPHFNAVGDHWFNGSGSAMQRHWLRLVFSGRANVPIYAKSDAEVLAILDRTEGAVGVVKDAPPETYQVLSVIN</sequence>
<dbReference type="AlphaFoldDB" id="F3L647"/>
<evidence type="ECO:0000256" key="1">
    <source>
        <dbReference type="SAM" id="SignalP"/>
    </source>
</evidence>
<evidence type="ECO:0000313" key="2">
    <source>
        <dbReference type="EMBL" id="EGG28184.1"/>
    </source>
</evidence>
<dbReference type="EMBL" id="AEIG01000160">
    <property type="protein sequence ID" value="EGG28184.1"/>
    <property type="molecule type" value="Genomic_DNA"/>
</dbReference>
<protein>
    <recommendedName>
        <fullName evidence="4">PBP domain-containing protein</fullName>
    </recommendedName>
</protein>
<accession>F3L647</accession>
<evidence type="ECO:0000313" key="3">
    <source>
        <dbReference type="Proteomes" id="UP000005615"/>
    </source>
</evidence>
<dbReference type="Proteomes" id="UP000005615">
    <property type="component" value="Unassembled WGS sequence"/>
</dbReference>